<feature type="domain" description="4Fe-4S ferredoxin-type" evidence="11">
    <location>
        <begin position="188"/>
        <end position="217"/>
    </location>
</feature>
<keyword evidence="5" id="KW-0479">Metal-binding</keyword>
<comment type="caution">
    <text evidence="14">The sequence shown here is derived from an EMBL/GenBank/DDBJ whole genome shotgun (WGS) entry which is preliminary data.</text>
</comment>
<dbReference type="SUPFAM" id="SSF54862">
    <property type="entry name" value="4Fe-4S ferredoxins"/>
    <property type="match status" value="1"/>
</dbReference>
<evidence type="ECO:0000313" key="14">
    <source>
        <dbReference type="EMBL" id="MBZ9567037.1"/>
    </source>
</evidence>
<evidence type="ECO:0000259" key="12">
    <source>
        <dbReference type="PROSITE" id="PS51669"/>
    </source>
</evidence>
<dbReference type="PROSITE" id="PS51669">
    <property type="entry name" value="4FE4S_MOW_BIS_MGD"/>
    <property type="match status" value="1"/>
</dbReference>
<dbReference type="InterPro" id="IPR017896">
    <property type="entry name" value="4Fe4S_Fe-S-bd"/>
</dbReference>
<dbReference type="SUPFAM" id="SSF50692">
    <property type="entry name" value="ADC-like"/>
    <property type="match status" value="1"/>
</dbReference>
<dbReference type="InterPro" id="IPR050123">
    <property type="entry name" value="Prok_molybdopt-oxidoreductase"/>
</dbReference>
<gene>
    <name evidence="14" type="primary">fdhF</name>
    <name evidence="14" type="ORF">KGQ91_04950</name>
</gene>
<proteinExistence type="inferred from homology"/>
<evidence type="ECO:0000256" key="4">
    <source>
        <dbReference type="ARBA" id="ARBA00022714"/>
    </source>
</evidence>
<evidence type="ECO:0000256" key="1">
    <source>
        <dbReference type="ARBA" id="ARBA00005404"/>
    </source>
</evidence>
<reference evidence="14 15" key="1">
    <citation type="submission" date="2021-05" db="EMBL/GenBank/DDBJ databases">
        <title>Petroleum and Energy Research Collection (APPE): ex situ preservation of microbial diversity associated with the oil industry and exploitation of its biotechnological potential.</title>
        <authorList>
            <person name="Paixao C.T.M."/>
            <person name="Gomes M.B."/>
            <person name="Oliveira V.M."/>
        </authorList>
    </citation>
    <scope>NUCLEOTIDE SEQUENCE [LARGE SCALE GENOMIC DNA]</scope>
    <source>
        <strain evidence="14 15">LIT2</strain>
    </source>
</reference>
<dbReference type="RefSeq" id="WP_224416018.1">
    <property type="nucleotide sequence ID" value="NZ_JAGXFC010000001.1"/>
</dbReference>
<evidence type="ECO:0000256" key="5">
    <source>
        <dbReference type="ARBA" id="ARBA00022723"/>
    </source>
</evidence>
<dbReference type="Pfam" id="PF13510">
    <property type="entry name" value="Fer2_4"/>
    <property type="match status" value="1"/>
</dbReference>
<sequence length="992" mass="111209">MHDQAQTEARCTIHVDGQPLEATPGEPLIACLERHRIDLPHLCYHPQLGPLETCDTCWVKTGDGLARGCTLQAEEGLAIELAPREADDARHEGIDRVIARHELYCSVCENNNGNCEVHNTVRDMRVPGQRYPYEAKPYAKDTSHPFYTYDPDQCILCGRCVEACQNLEVNETLTIDWERDHPRVLWDGGEVADQSSCVSCGQCVTVCPCNALMENDMLGRAGPLTAMPWDIKRPLTNAIKGVEPTTGFGPIFTLSELDSTQRHADIQRTKTVCTYCGVGCSFEMWTRGREILKVQPTEHGPANGVKTCIKGKFGWDFVNSDKRLTRPLIREGDRFREADWDEALDLVARRLGEVRDAHGPDALAFVASSKCTNEESYLTQKLARAVIGTNNVDNCSRYCQNPATTGLFRTVGYGGDSGSISDLEMADVVLMVGTNTAENHPVIASSLKRAQKHHGQQHIVADVRRHEMAERADLFLQPRNSTDLVWLCAVTRYLIDNGYADREFIDAHVHGFEEYRRSLEPFTVTYAAEITRLSEASIIEAAERIGRAERVCGVWAMGVTQHTYGSDTSTAISNLLLVTGNYGRPGTGGYPMRGHNNVQGASDFGSLCNIFPGYQSVEDPEAREHWRRGWGVDWLPEKAGFNNHSMINAVSEGKLKAMYIIGEESALVDANANHVRENFGRLDFMVVQDIFFSRTAEYADVVLPAAPSVEKEGTFVNTERRIQRLYQVMEPLGDARPDWAILADLGRRLGHPWHYAHPSEIMDEVARLTPLFAGVSYERLEGWKSLQWPVAADGTDTPRLYEDLEFHFDDGMARFHPLEWRDSPERIDDEYDLHLNNGRVLEHFHEGNLTGAGRINDKLSEVFVEVSPELARERGVETGSRVRLASRRGEIELNVLVTERVTGHGLYVPLHTREGNVNRLTGDHADVAVETPAYKEIAVKMDVLQVDGPSPLPRNNHRNGQRIPIHDIGVERKWARSDYHRPPQASTDPERF</sequence>
<dbReference type="PIRSF" id="PIRSF036643">
    <property type="entry name" value="FDH_alpha"/>
    <property type="match status" value="1"/>
</dbReference>
<dbReference type="PANTHER" id="PTHR43105">
    <property type="entry name" value="RESPIRATORY NITRATE REDUCTASE"/>
    <property type="match status" value="1"/>
</dbReference>
<dbReference type="PROSITE" id="PS00198">
    <property type="entry name" value="4FE4S_FER_1"/>
    <property type="match status" value="1"/>
</dbReference>
<dbReference type="SMART" id="SM00929">
    <property type="entry name" value="NADH-G_4Fe-4S_3"/>
    <property type="match status" value="1"/>
</dbReference>
<dbReference type="Gene3D" id="3.40.228.10">
    <property type="entry name" value="Dimethylsulfoxide Reductase, domain 2"/>
    <property type="match status" value="1"/>
</dbReference>
<dbReference type="EMBL" id="JAGXFD010000001">
    <property type="protein sequence ID" value="MBZ9567037.1"/>
    <property type="molecule type" value="Genomic_DNA"/>
</dbReference>
<evidence type="ECO:0000256" key="6">
    <source>
        <dbReference type="ARBA" id="ARBA00022737"/>
    </source>
</evidence>
<dbReference type="Pfam" id="PF00384">
    <property type="entry name" value="Molybdopterin"/>
    <property type="match status" value="1"/>
</dbReference>
<dbReference type="Pfam" id="PF12838">
    <property type="entry name" value="Fer4_7"/>
    <property type="match status" value="1"/>
</dbReference>
<dbReference type="InterPro" id="IPR009010">
    <property type="entry name" value="Asp_de-COase-like_dom_sf"/>
</dbReference>
<dbReference type="SMART" id="SM00926">
    <property type="entry name" value="Molybdop_Fe4S4"/>
    <property type="match status" value="1"/>
</dbReference>
<dbReference type="PROSITE" id="PS51085">
    <property type="entry name" value="2FE2S_FER_2"/>
    <property type="match status" value="1"/>
</dbReference>
<keyword evidence="3" id="KW-0004">4Fe-4S</keyword>
<feature type="domain" description="4Fe-4S His(Cys)3-ligated-type" evidence="13">
    <location>
        <begin position="85"/>
        <end position="125"/>
    </location>
</feature>
<keyword evidence="15" id="KW-1185">Reference proteome</keyword>
<evidence type="ECO:0000259" key="10">
    <source>
        <dbReference type="PROSITE" id="PS51085"/>
    </source>
</evidence>
<comment type="similarity">
    <text evidence="2">In the C-terminal section; belongs to the prokaryotic molybdopterin-containing oxidoreductase family.</text>
</comment>
<dbReference type="CDD" id="cd02753">
    <property type="entry name" value="MopB_Formate-Dh-H"/>
    <property type="match status" value="1"/>
</dbReference>
<comment type="similarity">
    <text evidence="1">Belongs to the complex I 75 kDa subunit family.</text>
</comment>
<dbReference type="NCBIfam" id="TIGR01591">
    <property type="entry name" value="Fdh-alpha"/>
    <property type="match status" value="1"/>
</dbReference>
<dbReference type="SUPFAM" id="SSF53706">
    <property type="entry name" value="Formate dehydrogenase/DMSO reductase, domains 1-3"/>
    <property type="match status" value="1"/>
</dbReference>
<organism evidence="14 15">
    <name type="scientific">Modicisalibacter tunisiensis</name>
    <dbReference type="NCBI Taxonomy" id="390637"/>
    <lineage>
        <taxon>Bacteria</taxon>
        <taxon>Pseudomonadati</taxon>
        <taxon>Pseudomonadota</taxon>
        <taxon>Gammaproteobacteria</taxon>
        <taxon>Oceanospirillales</taxon>
        <taxon>Halomonadaceae</taxon>
        <taxon>Modicisalibacter</taxon>
    </lineage>
</organism>
<protein>
    <submittedName>
        <fullName evidence="14">Formate dehydrogenase subunit alpha</fullName>
    </submittedName>
</protein>
<accession>A0ABS7WZ54</accession>
<dbReference type="Proteomes" id="UP001319883">
    <property type="component" value="Unassembled WGS sequence"/>
</dbReference>
<dbReference type="Gene3D" id="3.10.20.740">
    <property type="match status" value="1"/>
</dbReference>
<evidence type="ECO:0000259" key="13">
    <source>
        <dbReference type="PROSITE" id="PS51839"/>
    </source>
</evidence>
<keyword evidence="7" id="KW-0560">Oxidoreductase</keyword>
<dbReference type="InterPro" id="IPR001041">
    <property type="entry name" value="2Fe-2S_ferredoxin-type"/>
</dbReference>
<evidence type="ECO:0000313" key="15">
    <source>
        <dbReference type="Proteomes" id="UP001319883"/>
    </source>
</evidence>
<dbReference type="Gene3D" id="3.30.70.20">
    <property type="match status" value="1"/>
</dbReference>
<keyword evidence="9" id="KW-0411">Iron-sulfur</keyword>
<evidence type="ECO:0000256" key="7">
    <source>
        <dbReference type="ARBA" id="ARBA00023002"/>
    </source>
</evidence>
<keyword evidence="4" id="KW-0001">2Fe-2S</keyword>
<name>A0ABS7WZ54_9GAMM</name>
<evidence type="ECO:0000256" key="2">
    <source>
        <dbReference type="ARBA" id="ARBA00007023"/>
    </source>
</evidence>
<dbReference type="Pfam" id="PF04879">
    <property type="entry name" value="Molybdop_Fe4S4"/>
    <property type="match status" value="1"/>
</dbReference>
<evidence type="ECO:0000256" key="9">
    <source>
        <dbReference type="ARBA" id="ARBA00023014"/>
    </source>
</evidence>
<dbReference type="InterPro" id="IPR036010">
    <property type="entry name" value="2Fe-2S_ferredoxin-like_sf"/>
</dbReference>
<dbReference type="InterPro" id="IPR006657">
    <property type="entry name" value="MoPterin_dinucl-bd_dom"/>
</dbReference>
<evidence type="ECO:0000256" key="3">
    <source>
        <dbReference type="ARBA" id="ARBA00022485"/>
    </source>
</evidence>
<dbReference type="PROSITE" id="PS51839">
    <property type="entry name" value="4FE4S_HC3"/>
    <property type="match status" value="1"/>
</dbReference>
<dbReference type="Gene3D" id="2.40.40.20">
    <property type="match status" value="1"/>
</dbReference>
<dbReference type="PANTHER" id="PTHR43105:SF14">
    <property type="entry name" value="FORMATE DEHYDROGENASE H"/>
    <property type="match status" value="1"/>
</dbReference>
<dbReference type="Gene3D" id="3.40.50.740">
    <property type="match status" value="1"/>
</dbReference>
<keyword evidence="6" id="KW-0677">Repeat</keyword>
<dbReference type="InterPro" id="IPR006478">
    <property type="entry name" value="Formate_DH_asu"/>
</dbReference>
<dbReference type="InterPro" id="IPR006963">
    <property type="entry name" value="Mopterin_OxRdtase_4Fe-4S_dom"/>
</dbReference>
<dbReference type="InterPro" id="IPR006656">
    <property type="entry name" value="Mopterin_OxRdtase"/>
</dbReference>
<dbReference type="Pfam" id="PF10588">
    <property type="entry name" value="NADH-G_4Fe-4S_3"/>
    <property type="match status" value="1"/>
</dbReference>
<dbReference type="Gene3D" id="2.20.25.90">
    <property type="entry name" value="ADC-like domains"/>
    <property type="match status" value="1"/>
</dbReference>
<dbReference type="InterPro" id="IPR019574">
    <property type="entry name" value="NADH_UbQ_OxRdtase_Gsu_4Fe4S-bd"/>
</dbReference>
<evidence type="ECO:0000256" key="8">
    <source>
        <dbReference type="ARBA" id="ARBA00023004"/>
    </source>
</evidence>
<feature type="domain" description="2Fe-2S ferredoxin-type" evidence="10">
    <location>
        <begin position="9"/>
        <end position="85"/>
    </location>
</feature>
<feature type="domain" description="4Fe-4S Mo/W bis-MGD-type" evidence="12">
    <location>
        <begin position="266"/>
        <end position="322"/>
    </location>
</feature>
<feature type="domain" description="4Fe-4S ferredoxin-type" evidence="11">
    <location>
        <begin position="145"/>
        <end position="172"/>
    </location>
</feature>
<keyword evidence="8" id="KW-0408">Iron</keyword>
<dbReference type="PROSITE" id="PS51379">
    <property type="entry name" value="4FE4S_FER_2"/>
    <property type="match status" value="2"/>
</dbReference>
<evidence type="ECO:0000259" key="11">
    <source>
        <dbReference type="PROSITE" id="PS51379"/>
    </source>
</evidence>
<dbReference type="Pfam" id="PF01568">
    <property type="entry name" value="Molydop_binding"/>
    <property type="match status" value="1"/>
</dbReference>
<dbReference type="SUPFAM" id="SSF54292">
    <property type="entry name" value="2Fe-2S ferredoxin-like"/>
    <property type="match status" value="1"/>
</dbReference>
<dbReference type="InterPro" id="IPR017900">
    <property type="entry name" value="4Fe4S_Fe_S_CS"/>
</dbReference>
<dbReference type="InterPro" id="IPR041924">
    <property type="entry name" value="Formate_Dh-H_N"/>
</dbReference>